<keyword evidence="2" id="KW-1185">Reference proteome</keyword>
<protein>
    <submittedName>
        <fullName evidence="1">Transporter</fullName>
    </submittedName>
</protein>
<dbReference type="EMBL" id="JACATN010000002">
    <property type="protein sequence ID" value="MBT2161135.1"/>
    <property type="molecule type" value="Genomic_DNA"/>
</dbReference>
<accession>A0ABS5WDI3</accession>
<dbReference type="RefSeq" id="WP_214611293.1">
    <property type="nucleotide sequence ID" value="NZ_JACATN010000002.1"/>
</dbReference>
<evidence type="ECO:0000313" key="1">
    <source>
        <dbReference type="EMBL" id="MBT2161135.1"/>
    </source>
</evidence>
<sequence>MTNDLQNIRTLHRFIAFIGISLYTTISYGNDNPKAIDPTPTECANHLHYEGEYFDFCDTCGCGSSGGSMGYGTGLNNNFIGLRYIGQEYRSRDGIFADSPWITENFNTVQAWANIPVTKRAVLNVIVPYQFHNRILPDNTEQNINGIGDISILGYYNLLKARPDSVVTIKPEHYLQLGGGIKMPTGKYDKDNNEGSVNPSFQLGNGSWDYILAMNYGFTYRNWGVSAMANYTIKTKNPKNYQFGNQLNLGINAFKTYYVSDFAITPIIGVAEEIYGTNQELGFNIADTKGDIFLGKLSVEASYNRYALGLTGMLPISQNLNSDKVELRNRLSVYLNINL</sequence>
<gene>
    <name evidence="1" type="ORF">HW347_07645</name>
</gene>
<reference evidence="2" key="2">
    <citation type="submission" date="2023-07" db="EMBL/GenBank/DDBJ databases">
        <title>Zobellia barbeyronii sp. nov., a new marine flavobacterium, isolated from green and red algae.</title>
        <authorList>
            <person name="Nedashkovskaya O.I."/>
            <person name="Otstavnykh N."/>
            <person name="Zhukova N."/>
            <person name="Guzev K."/>
            <person name="Chausova V."/>
            <person name="Tekutyeva L."/>
            <person name="Mikhailov V."/>
            <person name="Isaeva M."/>
        </authorList>
    </citation>
    <scope>NUCLEOTIDE SEQUENCE [LARGE SCALE GENOMIC DNA]</scope>
    <source>
        <strain evidence="2">KMM 6746</strain>
    </source>
</reference>
<reference evidence="1 2" key="1">
    <citation type="submission" date="2020-06" db="EMBL/GenBank/DDBJ databases">
        <authorList>
            <person name="Isaeva M.P."/>
            <person name="Chernysheva N.Y."/>
        </authorList>
    </citation>
    <scope>NUCLEOTIDE SEQUENCE [LARGE SCALE GENOMIC DNA]</scope>
    <source>
        <strain evidence="1 2">KMM 6746</strain>
    </source>
</reference>
<name>A0ABS5WDI3_9FLAO</name>
<dbReference type="Proteomes" id="UP000740413">
    <property type="component" value="Unassembled WGS sequence"/>
</dbReference>
<comment type="caution">
    <text evidence="1">The sequence shown here is derived from an EMBL/GenBank/DDBJ whole genome shotgun (WGS) entry which is preliminary data.</text>
</comment>
<evidence type="ECO:0000313" key="2">
    <source>
        <dbReference type="Proteomes" id="UP000740413"/>
    </source>
</evidence>
<organism evidence="1 2">
    <name type="scientific">Zobellia barbeyronii</name>
    <dbReference type="NCBI Taxonomy" id="2748009"/>
    <lineage>
        <taxon>Bacteria</taxon>
        <taxon>Pseudomonadati</taxon>
        <taxon>Bacteroidota</taxon>
        <taxon>Flavobacteriia</taxon>
        <taxon>Flavobacteriales</taxon>
        <taxon>Flavobacteriaceae</taxon>
        <taxon>Zobellia</taxon>
    </lineage>
</organism>
<proteinExistence type="predicted"/>